<dbReference type="InterPro" id="IPR012944">
    <property type="entry name" value="SusD_RagB_dom"/>
</dbReference>
<comment type="subcellular location">
    <subcellularLocation>
        <location evidence="1">Cell outer membrane</location>
    </subcellularLocation>
</comment>
<dbReference type="Pfam" id="PF14322">
    <property type="entry name" value="SusD-like_3"/>
    <property type="match status" value="1"/>
</dbReference>
<dbReference type="PROSITE" id="PS51257">
    <property type="entry name" value="PROKAR_LIPOPROTEIN"/>
    <property type="match status" value="1"/>
</dbReference>
<evidence type="ECO:0000256" key="1">
    <source>
        <dbReference type="ARBA" id="ARBA00004442"/>
    </source>
</evidence>
<feature type="chain" id="PRO_5001802059" evidence="6">
    <location>
        <begin position="20"/>
        <end position="479"/>
    </location>
</feature>
<feature type="domain" description="SusD-like N-terminal" evidence="8">
    <location>
        <begin position="25"/>
        <end position="229"/>
    </location>
</feature>
<dbReference type="Pfam" id="PF07980">
    <property type="entry name" value="SusD_RagB"/>
    <property type="match status" value="1"/>
</dbReference>
<dbReference type="eggNOG" id="COG3193">
    <property type="taxonomic scope" value="Bacteria"/>
</dbReference>
<keyword evidence="4" id="KW-0472">Membrane</keyword>
<protein>
    <submittedName>
        <fullName evidence="9">Glycan metabolism protein</fullName>
    </submittedName>
</protein>
<reference evidence="9 10" key="1">
    <citation type="submission" date="2014-07" db="EMBL/GenBank/DDBJ databases">
        <title>Genome of Chryseobacterium soli DSM 19298.</title>
        <authorList>
            <person name="Stropko S.J."/>
            <person name="Pipes S.E."/>
            <person name="Newman J."/>
        </authorList>
    </citation>
    <scope>NUCLEOTIDE SEQUENCE [LARGE SCALE GENOMIC DNA]</scope>
    <source>
        <strain evidence="9 10">DSM 19298</strain>
    </source>
</reference>
<dbReference type="InterPro" id="IPR033985">
    <property type="entry name" value="SusD-like_N"/>
</dbReference>
<evidence type="ECO:0000256" key="6">
    <source>
        <dbReference type="SAM" id="SignalP"/>
    </source>
</evidence>
<evidence type="ECO:0000313" key="10">
    <source>
        <dbReference type="Proteomes" id="UP000028705"/>
    </source>
</evidence>
<accession>A0A086A1C1</accession>
<keyword evidence="5" id="KW-0998">Cell outer membrane</keyword>
<dbReference type="Gene3D" id="1.25.40.390">
    <property type="match status" value="1"/>
</dbReference>
<dbReference type="AlphaFoldDB" id="A0A086A1C1"/>
<dbReference type="STRING" id="445961.IW15_19285"/>
<keyword evidence="10" id="KW-1185">Reference proteome</keyword>
<dbReference type="SUPFAM" id="SSF48452">
    <property type="entry name" value="TPR-like"/>
    <property type="match status" value="1"/>
</dbReference>
<keyword evidence="3 6" id="KW-0732">Signal</keyword>
<evidence type="ECO:0000256" key="4">
    <source>
        <dbReference type="ARBA" id="ARBA00023136"/>
    </source>
</evidence>
<dbReference type="GO" id="GO:0009279">
    <property type="term" value="C:cell outer membrane"/>
    <property type="evidence" value="ECO:0007669"/>
    <property type="project" value="UniProtKB-SubCell"/>
</dbReference>
<evidence type="ECO:0000256" key="5">
    <source>
        <dbReference type="ARBA" id="ARBA00023237"/>
    </source>
</evidence>
<proteinExistence type="inferred from homology"/>
<evidence type="ECO:0000259" key="7">
    <source>
        <dbReference type="Pfam" id="PF07980"/>
    </source>
</evidence>
<dbReference type="EMBL" id="JPRH01000010">
    <property type="protein sequence ID" value="KFF10485.1"/>
    <property type="molecule type" value="Genomic_DNA"/>
</dbReference>
<dbReference type="Proteomes" id="UP000028705">
    <property type="component" value="Unassembled WGS sequence"/>
</dbReference>
<dbReference type="RefSeq" id="WP_034714441.1">
    <property type="nucleotide sequence ID" value="NZ_JAODPJ010000001.1"/>
</dbReference>
<feature type="signal peptide" evidence="6">
    <location>
        <begin position="1"/>
        <end position="19"/>
    </location>
</feature>
<feature type="domain" description="RagB/SusD" evidence="7">
    <location>
        <begin position="292"/>
        <end position="479"/>
    </location>
</feature>
<evidence type="ECO:0000256" key="3">
    <source>
        <dbReference type="ARBA" id="ARBA00022729"/>
    </source>
</evidence>
<dbReference type="OrthoDB" id="5694214at2"/>
<dbReference type="InterPro" id="IPR011990">
    <property type="entry name" value="TPR-like_helical_dom_sf"/>
</dbReference>
<evidence type="ECO:0000259" key="8">
    <source>
        <dbReference type="Pfam" id="PF14322"/>
    </source>
</evidence>
<gene>
    <name evidence="9" type="ORF">IW15_19285</name>
</gene>
<name>A0A086A1C1_9FLAO</name>
<comment type="caution">
    <text evidence="9">The sequence shown here is derived from an EMBL/GenBank/DDBJ whole genome shotgun (WGS) entry which is preliminary data.</text>
</comment>
<comment type="similarity">
    <text evidence="2">Belongs to the SusD family.</text>
</comment>
<dbReference type="CDD" id="cd08977">
    <property type="entry name" value="SusD"/>
    <property type="match status" value="1"/>
</dbReference>
<organism evidence="9 10">
    <name type="scientific">Chryseobacterium soli</name>
    <dbReference type="NCBI Taxonomy" id="445961"/>
    <lineage>
        <taxon>Bacteria</taxon>
        <taxon>Pseudomonadati</taxon>
        <taxon>Bacteroidota</taxon>
        <taxon>Flavobacteriia</taxon>
        <taxon>Flavobacteriales</taxon>
        <taxon>Weeksellaceae</taxon>
        <taxon>Chryseobacterium group</taxon>
        <taxon>Chryseobacterium</taxon>
    </lineage>
</organism>
<evidence type="ECO:0000256" key="2">
    <source>
        <dbReference type="ARBA" id="ARBA00006275"/>
    </source>
</evidence>
<evidence type="ECO:0000313" key="9">
    <source>
        <dbReference type="EMBL" id="KFF10485.1"/>
    </source>
</evidence>
<sequence length="479" mass="53439">MKINKAIYYLFGASVLVTAVSCNNFLDTEPITEQGIPVANPLKTATDAENRMNTIYAAFGNEYWQLDYGMNGDSQTDISYAGADNVQNFQQDEYRIIATNTNITRDWKYIYGFINDCNMILNYVDEINDPALTAARKAEMKSEASIMRALYYFHAVQLWGDVPLVTKAVIGVNSGNFDEVYSQVYPARKTVQEAYDLIIADLEGAIANAPAGSEKYRANKNFAYGLLAKANATKPNPDWAKVKQYTSNIAGVNLLPVYDNLFDGLHEANAESIFEADGNAGSVWAWGSSMFLGTDWKKFNVPSNDLVKTFSDAGDTQRMNSSIHFSPVAWSDNYWPSTNYPFMYKMRKTDGTQNFYVMRYADILLLKAEAAVRTADYTGAAGYINQVRSRVGMAPVTVSSETDGIAKVLAERKMELAFEGQRWFDLKRTGTAVAILSQQKDGNGNILPYAANINQNRLLWPIPQGQRDNNQNLTQNPGY</sequence>